<dbReference type="FunFam" id="3.20.20.70:FF:000016">
    <property type="entry name" value="Triosephosphate isomerase"/>
    <property type="match status" value="1"/>
</dbReference>
<dbReference type="GO" id="GO:0046166">
    <property type="term" value="P:glyceraldehyde-3-phosphate biosynthetic process"/>
    <property type="evidence" value="ECO:0007669"/>
    <property type="project" value="TreeGrafter"/>
</dbReference>
<dbReference type="UniPathway" id="UPA00138"/>
<comment type="caution">
    <text evidence="9">The sequence shown here is derived from an EMBL/GenBank/DDBJ whole genome shotgun (WGS) entry which is preliminary data.</text>
</comment>
<gene>
    <name evidence="7" type="primary">tpiA</name>
    <name evidence="9" type="ORF">COB11_02220</name>
</gene>
<proteinExistence type="inferred from homology"/>
<name>A0A2A4YKT0_UNCAE</name>
<evidence type="ECO:0000313" key="9">
    <source>
        <dbReference type="EMBL" id="PCI95428.1"/>
    </source>
</evidence>
<dbReference type="InterPro" id="IPR022896">
    <property type="entry name" value="TrioseP_Isoase_bac/euk"/>
</dbReference>
<dbReference type="SUPFAM" id="SSF51351">
    <property type="entry name" value="Triosephosphate isomerase (TIM)"/>
    <property type="match status" value="1"/>
</dbReference>
<dbReference type="CDD" id="cd00311">
    <property type="entry name" value="TIM"/>
    <property type="match status" value="1"/>
</dbReference>
<feature type="binding site" evidence="7">
    <location>
        <position position="173"/>
    </location>
    <ligand>
        <name>substrate</name>
    </ligand>
</feature>
<comment type="pathway">
    <text evidence="1 7 8">Carbohydrate degradation; glycolysis; D-glyceraldehyde 3-phosphate from glycerone phosphate: step 1/1.</text>
</comment>
<dbReference type="PANTHER" id="PTHR21139">
    <property type="entry name" value="TRIOSEPHOSPHATE ISOMERASE"/>
    <property type="match status" value="1"/>
</dbReference>
<protein>
    <recommendedName>
        <fullName evidence="7 8">Triosephosphate isomerase</fullName>
        <shortName evidence="7">TIM</shortName>
        <shortName evidence="7">TPI</shortName>
        <ecNumber evidence="7 8">5.3.1.1</ecNumber>
    </recommendedName>
    <alternativeName>
        <fullName evidence="7">Triose-phosphate isomerase</fullName>
    </alternativeName>
</protein>
<dbReference type="PROSITE" id="PS00171">
    <property type="entry name" value="TIM_1"/>
    <property type="match status" value="1"/>
</dbReference>
<comment type="subunit">
    <text evidence="7 8">Homodimer.</text>
</comment>
<dbReference type="InterPro" id="IPR000652">
    <property type="entry name" value="Triosephosphate_isomerase"/>
</dbReference>
<keyword evidence="5 7" id="KW-0324">Glycolysis</keyword>
<comment type="function">
    <text evidence="7">Involved in the gluconeogenesis. Catalyzes stereospecifically the conversion of dihydroxyacetone phosphate (DHAP) to D-glyceraldehyde-3-phosphate (G3P).</text>
</comment>
<dbReference type="EMBL" id="NVUU01000019">
    <property type="protein sequence ID" value="PCI95428.1"/>
    <property type="molecule type" value="Genomic_DNA"/>
</dbReference>
<evidence type="ECO:0000256" key="8">
    <source>
        <dbReference type="RuleBase" id="RU363013"/>
    </source>
</evidence>
<dbReference type="InterPro" id="IPR020861">
    <property type="entry name" value="Triosephosphate_isomerase_AS"/>
</dbReference>
<comment type="pathway">
    <text evidence="7 8">Carbohydrate biosynthesis; gluconeogenesis.</text>
</comment>
<evidence type="ECO:0000256" key="4">
    <source>
        <dbReference type="ARBA" id="ARBA00022490"/>
    </source>
</evidence>
<evidence type="ECO:0000256" key="6">
    <source>
        <dbReference type="ARBA" id="ARBA00023235"/>
    </source>
</evidence>
<dbReference type="GO" id="GO:0006096">
    <property type="term" value="P:glycolytic process"/>
    <property type="evidence" value="ECO:0007669"/>
    <property type="project" value="UniProtKB-UniRule"/>
</dbReference>
<organism evidence="9 10">
    <name type="scientific">Aerophobetes bacterium</name>
    <dbReference type="NCBI Taxonomy" id="2030807"/>
    <lineage>
        <taxon>Bacteria</taxon>
        <taxon>Candidatus Aerophobota</taxon>
    </lineage>
</organism>
<dbReference type="Proteomes" id="UP000217838">
    <property type="component" value="Unassembled WGS sequence"/>
</dbReference>
<dbReference type="Pfam" id="PF00121">
    <property type="entry name" value="TIM"/>
    <property type="match status" value="1"/>
</dbReference>
<evidence type="ECO:0000256" key="5">
    <source>
        <dbReference type="ARBA" id="ARBA00023152"/>
    </source>
</evidence>
<keyword evidence="4 7" id="KW-0963">Cytoplasm</keyword>
<keyword evidence="6 7" id="KW-0413">Isomerase</keyword>
<feature type="active site" description="Proton acceptor" evidence="7">
    <location>
        <position position="167"/>
    </location>
</feature>
<feature type="active site" description="Electrophile" evidence="7">
    <location>
        <position position="95"/>
    </location>
</feature>
<evidence type="ECO:0000256" key="2">
    <source>
        <dbReference type="ARBA" id="ARBA00007422"/>
    </source>
</evidence>
<evidence type="ECO:0000256" key="1">
    <source>
        <dbReference type="ARBA" id="ARBA00004680"/>
    </source>
</evidence>
<dbReference type="UniPathway" id="UPA00109">
    <property type="reaction ID" value="UER00189"/>
</dbReference>
<feature type="binding site" evidence="7">
    <location>
        <begin position="10"/>
        <end position="12"/>
    </location>
    <ligand>
        <name>substrate</name>
    </ligand>
</feature>
<keyword evidence="3 7" id="KW-0312">Gluconeogenesis</keyword>
<feature type="binding site" evidence="7">
    <location>
        <begin position="234"/>
        <end position="235"/>
    </location>
    <ligand>
        <name>substrate</name>
    </ligand>
</feature>
<dbReference type="GO" id="GO:0004807">
    <property type="term" value="F:triose-phosphate isomerase activity"/>
    <property type="evidence" value="ECO:0007669"/>
    <property type="project" value="UniProtKB-UniRule"/>
</dbReference>
<dbReference type="PROSITE" id="PS51440">
    <property type="entry name" value="TIM_2"/>
    <property type="match status" value="1"/>
</dbReference>
<reference evidence="10" key="1">
    <citation type="submission" date="2017-08" db="EMBL/GenBank/DDBJ databases">
        <title>A dynamic microbial community with high functional redundancy inhabits the cold, oxic subseafloor aquifer.</title>
        <authorList>
            <person name="Tully B.J."/>
            <person name="Wheat C.G."/>
            <person name="Glazer B.T."/>
            <person name="Huber J.A."/>
        </authorList>
    </citation>
    <scope>NUCLEOTIDE SEQUENCE [LARGE SCALE GENOMIC DNA]</scope>
</reference>
<dbReference type="InterPro" id="IPR013785">
    <property type="entry name" value="Aldolase_TIM"/>
</dbReference>
<dbReference type="HAMAP" id="MF_00147_B">
    <property type="entry name" value="TIM_B"/>
    <property type="match status" value="1"/>
</dbReference>
<dbReference type="GO" id="GO:0019563">
    <property type="term" value="P:glycerol catabolic process"/>
    <property type="evidence" value="ECO:0007669"/>
    <property type="project" value="TreeGrafter"/>
</dbReference>
<evidence type="ECO:0000256" key="7">
    <source>
        <dbReference type="HAMAP-Rule" id="MF_00147"/>
    </source>
</evidence>
<feature type="binding site" evidence="7">
    <location>
        <position position="213"/>
    </location>
    <ligand>
        <name>substrate</name>
    </ligand>
</feature>
<dbReference type="Gene3D" id="3.20.20.70">
    <property type="entry name" value="Aldolase class I"/>
    <property type="match status" value="1"/>
</dbReference>
<evidence type="ECO:0000256" key="3">
    <source>
        <dbReference type="ARBA" id="ARBA00022432"/>
    </source>
</evidence>
<dbReference type="AlphaFoldDB" id="A0A2A4YKT0"/>
<dbReference type="PANTHER" id="PTHR21139:SF42">
    <property type="entry name" value="TRIOSEPHOSPHATE ISOMERASE"/>
    <property type="match status" value="1"/>
</dbReference>
<comment type="subcellular location">
    <subcellularLocation>
        <location evidence="7 8">Cytoplasm</location>
    </subcellularLocation>
</comment>
<dbReference type="InterPro" id="IPR035990">
    <property type="entry name" value="TIM_sf"/>
</dbReference>
<dbReference type="EC" id="5.3.1.1" evidence="7 8"/>
<comment type="catalytic activity">
    <reaction evidence="7 8">
        <text>D-glyceraldehyde 3-phosphate = dihydroxyacetone phosphate</text>
        <dbReference type="Rhea" id="RHEA:18585"/>
        <dbReference type="ChEBI" id="CHEBI:57642"/>
        <dbReference type="ChEBI" id="CHEBI:59776"/>
        <dbReference type="EC" id="5.3.1.1"/>
    </reaction>
</comment>
<comment type="similarity">
    <text evidence="2 7 8">Belongs to the triosephosphate isomerase family.</text>
</comment>
<dbReference type="GO" id="GO:0006094">
    <property type="term" value="P:gluconeogenesis"/>
    <property type="evidence" value="ECO:0007669"/>
    <property type="project" value="UniProtKB-UniRule"/>
</dbReference>
<dbReference type="GO" id="GO:0005829">
    <property type="term" value="C:cytosol"/>
    <property type="evidence" value="ECO:0007669"/>
    <property type="project" value="TreeGrafter"/>
</dbReference>
<dbReference type="NCBIfam" id="TIGR00419">
    <property type="entry name" value="tim"/>
    <property type="match status" value="1"/>
</dbReference>
<accession>A0A2A4YKT0</accession>
<sequence>MSRPTVVIGNWKMNMKIKETIDFITELSPMLSKTQGKVCLSVPSTLLKVASEAARGSEIEIGAQDVSQYESGAYTGEISTTMIQDSGGEFSLIGHSERRMYYHEDDEMIKEKVTRAILGGLVPVLCVGETQEQKESGQTEKVLLDQLEKALGFLNENEASAVIIAYEPVWAIGTGHAATPEIAQEVHGVIRGFVRKKWGEKNAFRTPILYGGSVSPDTIKELIKMPDIDGALVGGASLKVEAFAKIVNISRETKS</sequence>
<evidence type="ECO:0000313" key="10">
    <source>
        <dbReference type="Proteomes" id="UP000217838"/>
    </source>
</evidence>